<evidence type="ECO:0000313" key="17">
    <source>
        <dbReference type="Proteomes" id="UP000694845"/>
    </source>
</evidence>
<name>A0A8B7ZZD9_ACAPL</name>
<dbReference type="PANTHER" id="PTHR46473:SF10">
    <property type="entry name" value="LD45603P-RELATED"/>
    <property type="match status" value="1"/>
</dbReference>
<dbReference type="SMART" id="SM00013">
    <property type="entry name" value="LRRNT"/>
    <property type="match status" value="1"/>
</dbReference>
<feature type="transmembrane region" description="Helical" evidence="14">
    <location>
        <begin position="794"/>
        <end position="817"/>
    </location>
</feature>
<feature type="transmembrane region" description="Helical" evidence="14">
    <location>
        <begin position="1053"/>
        <end position="1072"/>
    </location>
</feature>
<dbReference type="Pfam" id="PF13855">
    <property type="entry name" value="LRR_8"/>
    <property type="match status" value="1"/>
</dbReference>
<keyword evidence="11" id="KW-1015">Disulfide bond</keyword>
<dbReference type="Gene3D" id="3.80.10.10">
    <property type="entry name" value="Ribonuclease Inhibitor"/>
    <property type="match status" value="3"/>
</dbReference>
<feature type="transmembrane region" description="Helical" evidence="14">
    <location>
        <begin position="691"/>
        <end position="714"/>
    </location>
</feature>
<keyword evidence="3" id="KW-1003">Cell membrane</keyword>
<keyword evidence="5 14" id="KW-0812">Transmembrane</keyword>
<dbReference type="SMART" id="SM00369">
    <property type="entry name" value="LRR_TYP"/>
    <property type="match status" value="7"/>
</dbReference>
<proteinExistence type="predicted"/>
<dbReference type="GO" id="GO:0005886">
    <property type="term" value="C:plasma membrane"/>
    <property type="evidence" value="ECO:0007669"/>
    <property type="project" value="UniProtKB-SubCell"/>
</dbReference>
<sequence>MRFQYTGINMLVTFRAAVSTVLCVALVNSVRDACKVCKCSSHGPLIVNCTRKGLTELPSRIPNETRVLILDGNFIRFIPYRGLLGLKSLVVLQLTNNSIKAPFEIPKSVVKLSANWNGLQDIRPIMRNGVNLDFADFSNNALKVIQTDTFKNCTKMLTLSLGLNNISTVQHAGLSGPKYLNNVRLQGNNLEDIGPSATAGLHCRSLWMYKTKLRHIQPHTLAGVKRPNLSYNMLKDIPSAVFADPAAPTPRNLLEVNFRKNLINHISERAFQGVRTITVLTLQGNKLSSLPEHLFANTTISLTLNLASNQLTTMPDGLLRSQSMLKHLYLQQNRLTVLNEHMFKGLRSLTDLMLFDNPLIEVADWAFYETQLTRVYIFQTNLTVLGRRPFATVNDTIKLMSLYGNYFETLPDALWQDLATNCYVSVDNTLKFAPSTNRTDIEIELVRDGFAQPINLTKDDGKMLTKTGFECYPLHNTDIWQCKPCPQGFFGASWSGVCIACPPGGFFQNQTGQLVKGGQVMNCHKCNNGTFVAPSAQPGKRPADCKVCPTGTIKSLHAGFRACPCVDNYYRTDRFGECYPCPTEGLNCTEEYQHLLPGFWWTWNWGSDGNRRSYEQFVQNLRTENASYDSFSQVFLGTLPRVHACPRPESCAVEGYGIRVTCQTGYEGWLCSRCSKGYYARLDNCLECPKWQWFLLEAMAVLLVVAVLIVVIVWDLRRNRRSGRSVVDKLLARAKILLGFYQVIGEIFSALEEIQWPDLLKSFGSVLHFLEVDVMRIVISPRCYFPDFTYPDVYIEFIFGFAFVAVVFCAALCFYGVTKCYHVAKETPVLDMTLALTKARQRCYLFVVMLLFVSYPSLSSVILTLLPSSCDLFYLDEHHMFNATRLRFDYSIDCKTSRHVHFTHAAEVSLSYVIGFPLLLFVLLWWSSGPWRILRRFAFMLCGCENGNASSDCNMACEEQSLPFLQGWEGVRNRRGINASNGQSDLDGRTTRRQSDQTVEHTTTGQHNTEGVTWKTFLCENYKPQFWYWEIIELVRKIVQTVFVLLFGYEDPFTMLATIVTSVVFLLIHSSVRPMKDDSEHRLQLFSLGTIFLNLLVASLLLLPANEDPSSEKRKEVLAVTLVLLNLSLIAFVLFSFMWSCAKAVWRQGCCGGVGARITELCRQRSRPAASRCDHEGDEDDDELQSYAEIQYSDIANAS</sequence>
<evidence type="ECO:0000256" key="12">
    <source>
        <dbReference type="ARBA" id="ARBA00023303"/>
    </source>
</evidence>
<evidence type="ECO:0000256" key="10">
    <source>
        <dbReference type="ARBA" id="ARBA00023136"/>
    </source>
</evidence>
<evidence type="ECO:0000256" key="8">
    <source>
        <dbReference type="ARBA" id="ARBA00022989"/>
    </source>
</evidence>
<dbReference type="GO" id="GO:0034220">
    <property type="term" value="P:monoatomic ion transmembrane transport"/>
    <property type="evidence" value="ECO:0007669"/>
    <property type="project" value="UniProtKB-KW"/>
</dbReference>
<evidence type="ECO:0000256" key="13">
    <source>
        <dbReference type="SAM" id="MobiDB-lite"/>
    </source>
</evidence>
<feature type="transmembrane region" description="Helical" evidence="14">
    <location>
        <begin position="734"/>
        <end position="751"/>
    </location>
</feature>
<dbReference type="Pfam" id="PF24633">
    <property type="entry name" value="DUF7630"/>
    <property type="match status" value="1"/>
</dbReference>
<dbReference type="GeneID" id="110989114"/>
<feature type="domain" description="LRRNT" evidence="16">
    <location>
        <begin position="33"/>
        <end position="67"/>
    </location>
</feature>
<evidence type="ECO:0000256" key="1">
    <source>
        <dbReference type="ARBA" id="ARBA00004162"/>
    </source>
</evidence>
<dbReference type="KEGG" id="aplc:110989114"/>
<dbReference type="InterPro" id="IPR009030">
    <property type="entry name" value="Growth_fac_rcpt_cys_sf"/>
</dbReference>
<dbReference type="SUPFAM" id="SSF57184">
    <property type="entry name" value="Growth factor receptor domain"/>
    <property type="match status" value="1"/>
</dbReference>
<keyword evidence="8 14" id="KW-1133">Transmembrane helix</keyword>
<dbReference type="OrthoDB" id="676979at2759"/>
<evidence type="ECO:0000256" key="5">
    <source>
        <dbReference type="ARBA" id="ARBA00022692"/>
    </source>
</evidence>
<evidence type="ECO:0000313" key="18">
    <source>
        <dbReference type="RefSeq" id="XP_022108951.1"/>
    </source>
</evidence>
<feature type="transmembrane region" description="Helical" evidence="14">
    <location>
        <begin position="909"/>
        <end position="926"/>
    </location>
</feature>
<dbReference type="RefSeq" id="XP_022108951.1">
    <property type="nucleotide sequence ID" value="XM_022253259.1"/>
</dbReference>
<keyword evidence="10 14" id="KW-0472">Membrane</keyword>
<keyword evidence="7" id="KW-0677">Repeat</keyword>
<accession>A0A8B7ZZD9</accession>
<evidence type="ECO:0000256" key="11">
    <source>
        <dbReference type="ARBA" id="ARBA00023157"/>
    </source>
</evidence>
<dbReference type="AlphaFoldDB" id="A0A8B7ZZD9"/>
<reference evidence="18" key="1">
    <citation type="submission" date="2025-08" db="UniProtKB">
        <authorList>
            <consortium name="RefSeq"/>
        </authorList>
    </citation>
    <scope>IDENTIFICATION</scope>
</reference>
<dbReference type="InterPro" id="IPR003591">
    <property type="entry name" value="Leu-rich_rpt_typical-subtyp"/>
</dbReference>
<evidence type="ECO:0000256" key="14">
    <source>
        <dbReference type="SAM" id="Phobius"/>
    </source>
</evidence>
<keyword evidence="9" id="KW-0406">Ion transport</keyword>
<feature type="signal peptide" evidence="15">
    <location>
        <begin position="1"/>
        <end position="19"/>
    </location>
</feature>
<dbReference type="Proteomes" id="UP000694845">
    <property type="component" value="Unplaced"/>
</dbReference>
<feature type="transmembrane region" description="Helical" evidence="14">
    <location>
        <begin position="1084"/>
        <end position="1105"/>
    </location>
</feature>
<evidence type="ECO:0000256" key="7">
    <source>
        <dbReference type="ARBA" id="ARBA00022737"/>
    </source>
</evidence>
<keyword evidence="12" id="KW-0407">Ion channel</keyword>
<dbReference type="InterPro" id="IPR051432">
    <property type="entry name" value="KCNMA1_auxiliary"/>
</dbReference>
<keyword evidence="4" id="KW-0433">Leucine-rich repeat</keyword>
<organism evidence="17 18">
    <name type="scientific">Acanthaster planci</name>
    <name type="common">Crown-of-thorns starfish</name>
    <dbReference type="NCBI Taxonomy" id="133434"/>
    <lineage>
        <taxon>Eukaryota</taxon>
        <taxon>Metazoa</taxon>
        <taxon>Echinodermata</taxon>
        <taxon>Eleutherozoa</taxon>
        <taxon>Asterozoa</taxon>
        <taxon>Asteroidea</taxon>
        <taxon>Valvatacea</taxon>
        <taxon>Valvatida</taxon>
        <taxon>Acanthasteridae</taxon>
        <taxon>Acanthaster</taxon>
    </lineage>
</organism>
<dbReference type="InterPro" id="IPR000372">
    <property type="entry name" value="LRRNT"/>
</dbReference>
<dbReference type="OMA" id="PECWYWE"/>
<dbReference type="Gene3D" id="2.10.50.10">
    <property type="entry name" value="Tumor Necrosis Factor Receptor, subunit A, domain 2"/>
    <property type="match status" value="1"/>
</dbReference>
<evidence type="ECO:0000256" key="15">
    <source>
        <dbReference type="SAM" id="SignalP"/>
    </source>
</evidence>
<evidence type="ECO:0000256" key="3">
    <source>
        <dbReference type="ARBA" id="ARBA00022475"/>
    </source>
</evidence>
<dbReference type="InterPro" id="IPR001611">
    <property type="entry name" value="Leu-rich_rpt"/>
</dbReference>
<feature type="compositionally biased region" description="Basic and acidic residues" evidence="13">
    <location>
        <begin position="986"/>
        <end position="999"/>
    </location>
</feature>
<evidence type="ECO:0000256" key="6">
    <source>
        <dbReference type="ARBA" id="ARBA00022729"/>
    </source>
</evidence>
<feature type="chain" id="PRO_5034675116" evidence="15">
    <location>
        <begin position="20"/>
        <end position="1199"/>
    </location>
</feature>
<comment type="subcellular location">
    <subcellularLocation>
        <location evidence="1">Cell membrane</location>
        <topology evidence="1">Single-pass membrane protein</topology>
    </subcellularLocation>
</comment>
<dbReference type="InterPro" id="IPR026906">
    <property type="entry name" value="LRR_5"/>
</dbReference>
<dbReference type="InterPro" id="IPR056047">
    <property type="entry name" value="CRMPA-like_DUF7630"/>
</dbReference>
<keyword evidence="2" id="KW-0813">Transport</keyword>
<protein>
    <submittedName>
        <fullName evidence="18">Uncharacterized protein LOC110989114</fullName>
    </submittedName>
</protein>
<feature type="region of interest" description="Disordered" evidence="13">
    <location>
        <begin position="978"/>
        <end position="1007"/>
    </location>
</feature>
<evidence type="ECO:0000256" key="9">
    <source>
        <dbReference type="ARBA" id="ARBA00023065"/>
    </source>
</evidence>
<evidence type="ECO:0000256" key="4">
    <source>
        <dbReference type="ARBA" id="ARBA00022614"/>
    </source>
</evidence>
<dbReference type="PANTHER" id="PTHR46473">
    <property type="entry name" value="GH08155P"/>
    <property type="match status" value="1"/>
</dbReference>
<gene>
    <name evidence="18" type="primary">LOC110989114</name>
</gene>
<dbReference type="SUPFAM" id="SSF52058">
    <property type="entry name" value="L domain-like"/>
    <property type="match status" value="1"/>
</dbReference>
<dbReference type="Pfam" id="PF13306">
    <property type="entry name" value="LRR_5"/>
    <property type="match status" value="1"/>
</dbReference>
<keyword evidence="17" id="KW-1185">Reference proteome</keyword>
<feature type="transmembrane region" description="Helical" evidence="14">
    <location>
        <begin position="1117"/>
        <end position="1139"/>
    </location>
</feature>
<evidence type="ECO:0000259" key="16">
    <source>
        <dbReference type="SMART" id="SM00013"/>
    </source>
</evidence>
<dbReference type="InterPro" id="IPR032675">
    <property type="entry name" value="LRR_dom_sf"/>
</dbReference>
<feature type="transmembrane region" description="Helical" evidence="14">
    <location>
        <begin position="843"/>
        <end position="866"/>
    </location>
</feature>
<keyword evidence="6 15" id="KW-0732">Signal</keyword>
<evidence type="ECO:0000256" key="2">
    <source>
        <dbReference type="ARBA" id="ARBA00022448"/>
    </source>
</evidence>